<name>A0A2M8GL54_9BACT</name>
<comment type="subcellular location">
    <subcellularLocation>
        <location evidence="1">Membrane</location>
        <topology evidence="1">Single-pass membrane protein</topology>
    </subcellularLocation>
</comment>
<sequence>MKRAFTLLEILVVIGIIAILVGLGSVSFSTAQKKARDTKRREDIKALQNCFEQYYAYNNNFKYPDNGNDAKLETTDSFDCGGSVNLSIQDPLNNATHYYYLTDTDATDHLTYSICVFALEAGGTAPCLNQQQ</sequence>
<gene>
    <name evidence="7" type="ORF">CO007_05450</name>
</gene>
<dbReference type="Proteomes" id="UP000229370">
    <property type="component" value="Unassembled WGS sequence"/>
</dbReference>
<comment type="caution">
    <text evidence="7">The sequence shown here is derived from an EMBL/GenBank/DDBJ whole genome shotgun (WGS) entry which is preliminary data.</text>
</comment>
<dbReference type="InterPro" id="IPR000983">
    <property type="entry name" value="Bac_GSPG_pilin"/>
</dbReference>
<dbReference type="Gene3D" id="3.30.700.10">
    <property type="entry name" value="Glycoprotein, Type 4 Pilin"/>
    <property type="match status" value="1"/>
</dbReference>
<reference evidence="8" key="1">
    <citation type="submission" date="2017-09" db="EMBL/GenBank/DDBJ databases">
        <title>Depth-based differentiation of microbial function through sediment-hosted aquifers and enrichment of novel symbionts in the deep terrestrial subsurface.</title>
        <authorList>
            <person name="Probst A.J."/>
            <person name="Ladd B."/>
            <person name="Jarett J.K."/>
            <person name="Geller-Mcgrath D.E."/>
            <person name="Sieber C.M.K."/>
            <person name="Emerson J.B."/>
            <person name="Anantharaman K."/>
            <person name="Thomas B.C."/>
            <person name="Malmstrom R."/>
            <person name="Stieglmeier M."/>
            <person name="Klingl A."/>
            <person name="Woyke T."/>
            <person name="Ryan C.M."/>
            <person name="Banfield J.F."/>
        </authorList>
    </citation>
    <scope>NUCLEOTIDE SEQUENCE [LARGE SCALE GENOMIC DNA]</scope>
</reference>
<proteinExistence type="predicted"/>
<keyword evidence="3 6" id="KW-0812">Transmembrane</keyword>
<dbReference type="EMBL" id="PFQK01000093">
    <property type="protein sequence ID" value="PJC81291.1"/>
    <property type="molecule type" value="Genomic_DNA"/>
</dbReference>
<accession>A0A2M8GL54</accession>
<dbReference type="Pfam" id="PF07963">
    <property type="entry name" value="N_methyl"/>
    <property type="match status" value="1"/>
</dbReference>
<evidence type="ECO:0000256" key="4">
    <source>
        <dbReference type="ARBA" id="ARBA00022989"/>
    </source>
</evidence>
<dbReference type="InterPro" id="IPR045584">
    <property type="entry name" value="Pilin-like"/>
</dbReference>
<organism evidence="7 8">
    <name type="scientific">Candidatus Roizmanbacteria bacterium CG_4_8_14_3_um_filter_36_10</name>
    <dbReference type="NCBI Taxonomy" id="1974834"/>
    <lineage>
        <taxon>Bacteria</taxon>
        <taxon>Candidatus Roizmaniibacteriota</taxon>
    </lineage>
</organism>
<evidence type="ECO:0000256" key="2">
    <source>
        <dbReference type="ARBA" id="ARBA00022481"/>
    </source>
</evidence>
<dbReference type="SUPFAM" id="SSF54523">
    <property type="entry name" value="Pili subunits"/>
    <property type="match status" value="1"/>
</dbReference>
<protein>
    <recommendedName>
        <fullName evidence="9">Type II secretion system protein GspG C-terminal domain-containing protein</fullName>
    </recommendedName>
</protein>
<dbReference type="PRINTS" id="PR00813">
    <property type="entry name" value="BCTERIALGSPG"/>
</dbReference>
<evidence type="ECO:0000256" key="5">
    <source>
        <dbReference type="ARBA" id="ARBA00023136"/>
    </source>
</evidence>
<evidence type="ECO:0008006" key="9">
    <source>
        <dbReference type="Google" id="ProtNLM"/>
    </source>
</evidence>
<keyword evidence="4 6" id="KW-1133">Transmembrane helix</keyword>
<dbReference type="GO" id="GO:0016020">
    <property type="term" value="C:membrane"/>
    <property type="evidence" value="ECO:0007669"/>
    <property type="project" value="UniProtKB-SubCell"/>
</dbReference>
<dbReference type="GO" id="GO:0015627">
    <property type="term" value="C:type II protein secretion system complex"/>
    <property type="evidence" value="ECO:0007669"/>
    <property type="project" value="InterPro"/>
</dbReference>
<feature type="transmembrane region" description="Helical" evidence="6">
    <location>
        <begin position="6"/>
        <end position="31"/>
    </location>
</feature>
<dbReference type="InterPro" id="IPR012902">
    <property type="entry name" value="N_methyl_site"/>
</dbReference>
<evidence type="ECO:0000256" key="6">
    <source>
        <dbReference type="SAM" id="Phobius"/>
    </source>
</evidence>
<dbReference type="PANTHER" id="PTHR30093:SF44">
    <property type="entry name" value="TYPE II SECRETION SYSTEM CORE PROTEIN G"/>
    <property type="match status" value="1"/>
</dbReference>
<evidence type="ECO:0000313" key="7">
    <source>
        <dbReference type="EMBL" id="PJC81291.1"/>
    </source>
</evidence>
<dbReference type="NCBIfam" id="TIGR02532">
    <property type="entry name" value="IV_pilin_GFxxxE"/>
    <property type="match status" value="1"/>
</dbReference>
<dbReference type="AlphaFoldDB" id="A0A2M8GL54"/>
<evidence type="ECO:0000256" key="3">
    <source>
        <dbReference type="ARBA" id="ARBA00022692"/>
    </source>
</evidence>
<evidence type="ECO:0000256" key="1">
    <source>
        <dbReference type="ARBA" id="ARBA00004167"/>
    </source>
</evidence>
<evidence type="ECO:0000313" key="8">
    <source>
        <dbReference type="Proteomes" id="UP000229370"/>
    </source>
</evidence>
<dbReference type="GO" id="GO:0015628">
    <property type="term" value="P:protein secretion by the type II secretion system"/>
    <property type="evidence" value="ECO:0007669"/>
    <property type="project" value="InterPro"/>
</dbReference>
<keyword evidence="5 6" id="KW-0472">Membrane</keyword>
<keyword evidence="2" id="KW-0488">Methylation</keyword>
<dbReference type="PANTHER" id="PTHR30093">
    <property type="entry name" value="GENERAL SECRETION PATHWAY PROTEIN G"/>
    <property type="match status" value="1"/>
</dbReference>